<evidence type="ECO:0000313" key="1">
    <source>
        <dbReference type="EMBL" id="HIS70417.1"/>
    </source>
</evidence>
<evidence type="ECO:0000313" key="2">
    <source>
        <dbReference type="Proteomes" id="UP000886742"/>
    </source>
</evidence>
<name>A0A9D1FEZ7_9PROT</name>
<organism evidence="1 2">
    <name type="scientific">Candidatus Enterousia intestinigallinarum</name>
    <dbReference type="NCBI Taxonomy" id="2840790"/>
    <lineage>
        <taxon>Bacteria</taxon>
        <taxon>Pseudomonadati</taxon>
        <taxon>Pseudomonadota</taxon>
        <taxon>Alphaproteobacteria</taxon>
        <taxon>Candidatus Enterousia</taxon>
    </lineage>
</organism>
<reference evidence="1" key="2">
    <citation type="journal article" date="2021" name="PeerJ">
        <title>Extensive microbial diversity within the chicken gut microbiome revealed by metagenomics and culture.</title>
        <authorList>
            <person name="Gilroy R."/>
            <person name="Ravi A."/>
            <person name="Getino M."/>
            <person name="Pursley I."/>
            <person name="Horton D.L."/>
            <person name="Alikhan N.F."/>
            <person name="Baker D."/>
            <person name="Gharbi K."/>
            <person name="Hall N."/>
            <person name="Watson M."/>
            <person name="Adriaenssens E.M."/>
            <person name="Foster-Nyarko E."/>
            <person name="Jarju S."/>
            <person name="Secka A."/>
            <person name="Antonio M."/>
            <person name="Oren A."/>
            <person name="Chaudhuri R.R."/>
            <person name="La Ragione R."/>
            <person name="Hildebrand F."/>
            <person name="Pallen M.J."/>
        </authorList>
    </citation>
    <scope>NUCLEOTIDE SEQUENCE</scope>
    <source>
        <strain evidence="1">ChiGjej3B3-5194</strain>
    </source>
</reference>
<dbReference type="EMBL" id="DVJI01000002">
    <property type="protein sequence ID" value="HIS70417.1"/>
    <property type="molecule type" value="Genomic_DNA"/>
</dbReference>
<reference evidence="1" key="1">
    <citation type="submission" date="2020-10" db="EMBL/GenBank/DDBJ databases">
        <authorList>
            <person name="Gilroy R."/>
        </authorList>
    </citation>
    <scope>NUCLEOTIDE SEQUENCE</scope>
    <source>
        <strain evidence="1">ChiGjej3B3-5194</strain>
    </source>
</reference>
<sequence>MTLLKETLTETHRELDMMLMRCDKHDVFMRAQLLLMRWNMSRFIDAVNTHDKIKQSLHRRRRGR</sequence>
<accession>A0A9D1FEZ7</accession>
<proteinExistence type="predicted"/>
<comment type="caution">
    <text evidence="1">The sequence shown here is derived from an EMBL/GenBank/DDBJ whole genome shotgun (WGS) entry which is preliminary data.</text>
</comment>
<protein>
    <submittedName>
        <fullName evidence="1">Uncharacterized protein</fullName>
    </submittedName>
</protein>
<dbReference type="Proteomes" id="UP000886742">
    <property type="component" value="Unassembled WGS sequence"/>
</dbReference>
<dbReference type="AlphaFoldDB" id="A0A9D1FEZ7"/>
<gene>
    <name evidence="1" type="ORF">IAD02_00290</name>
</gene>